<gene>
    <name evidence="2" type="ORF">SAMN04488505_10413</name>
</gene>
<protein>
    <submittedName>
        <fullName evidence="2">Predicted flavoprotein CzcO associated with the cation diffusion facilitator CzcD</fullName>
    </submittedName>
</protein>
<keyword evidence="1" id="KW-0560">Oxidoreductase</keyword>
<accession>A0A1H7XCD3</accession>
<dbReference type="InterPro" id="IPR050982">
    <property type="entry name" value="Auxin_biosynth/cation_transpt"/>
</dbReference>
<dbReference type="NCBIfam" id="NF040505">
    <property type="entry name" value="ArsO_flavin_mono"/>
    <property type="match status" value="1"/>
</dbReference>
<evidence type="ECO:0000313" key="3">
    <source>
        <dbReference type="Proteomes" id="UP000198984"/>
    </source>
</evidence>
<keyword evidence="3" id="KW-1185">Reference proteome</keyword>
<name>A0A1H7XCD3_9BACT</name>
<proteinExistence type="predicted"/>
<dbReference type="Gene3D" id="3.50.50.60">
    <property type="entry name" value="FAD/NAD(P)-binding domain"/>
    <property type="match status" value="1"/>
</dbReference>
<dbReference type="Proteomes" id="UP000198984">
    <property type="component" value="Unassembled WGS sequence"/>
</dbReference>
<dbReference type="GO" id="GO:0004497">
    <property type="term" value="F:monooxygenase activity"/>
    <property type="evidence" value="ECO:0007669"/>
    <property type="project" value="TreeGrafter"/>
</dbReference>
<evidence type="ECO:0000313" key="2">
    <source>
        <dbReference type="EMBL" id="SEM30838.1"/>
    </source>
</evidence>
<dbReference type="RefSeq" id="WP_202909274.1">
    <property type="nucleotide sequence ID" value="NZ_FOBB01000004.1"/>
</dbReference>
<organism evidence="2 3">
    <name type="scientific">Chitinophaga rupis</name>
    <dbReference type="NCBI Taxonomy" id="573321"/>
    <lineage>
        <taxon>Bacteria</taxon>
        <taxon>Pseudomonadati</taxon>
        <taxon>Bacteroidota</taxon>
        <taxon>Chitinophagia</taxon>
        <taxon>Chitinophagales</taxon>
        <taxon>Chitinophagaceae</taxon>
        <taxon>Chitinophaga</taxon>
    </lineage>
</organism>
<reference evidence="2 3" key="1">
    <citation type="submission" date="2016-10" db="EMBL/GenBank/DDBJ databases">
        <authorList>
            <person name="de Groot N.N."/>
        </authorList>
    </citation>
    <scope>NUCLEOTIDE SEQUENCE [LARGE SCALE GENOMIC DNA]</scope>
    <source>
        <strain evidence="2 3">DSM 21039</strain>
    </source>
</reference>
<dbReference type="PRINTS" id="PR00469">
    <property type="entry name" value="PNDRDTASEII"/>
</dbReference>
<dbReference type="EMBL" id="FOBB01000004">
    <property type="protein sequence ID" value="SEM30838.1"/>
    <property type="molecule type" value="Genomic_DNA"/>
</dbReference>
<dbReference type="GO" id="GO:0050660">
    <property type="term" value="F:flavin adenine dinucleotide binding"/>
    <property type="evidence" value="ECO:0007669"/>
    <property type="project" value="TreeGrafter"/>
</dbReference>
<dbReference type="AlphaFoldDB" id="A0A1H7XCD3"/>
<dbReference type="PANTHER" id="PTHR43539:SF78">
    <property type="entry name" value="FLAVIN-CONTAINING MONOOXYGENASE"/>
    <property type="match status" value="1"/>
</dbReference>
<sequence length="354" mass="39244">MNNEQEKLYDVIVIGGGQSALATAYYLRRTNLRYLLLDKEPIPGGSWPHNWYSLHLFSPAQWSSLPGVIMPGGPDYYPTRDEAISYLQKYEARYAFPVVRPVTVQSVTKQNDVFVLTTTSGIYYAKTVVSATGSFTNPYIPGIRGRDIFKGQVLHSSQYQQPQHFRGKRTAVVGEGNSGAQILADIATVTDTLWITREQPSFLPDDVDGRYLFDAATQLYEAKKQGREPDQKPPLGQIVMVPAVKAAREHGVYQALPAFDHFYADGIGWDNGRQEPVDAVIFCTGFRPALEHLRPLGIIQPDGEILTKITKALTIDGLWLVGYGSWTGFASATLIAVGRTAKRTVEEIAAFLQV</sequence>
<dbReference type="SUPFAM" id="SSF51905">
    <property type="entry name" value="FAD/NAD(P)-binding domain"/>
    <property type="match status" value="2"/>
</dbReference>
<dbReference type="PANTHER" id="PTHR43539">
    <property type="entry name" value="FLAVIN-BINDING MONOOXYGENASE-LIKE PROTEIN (AFU_ORTHOLOGUE AFUA_4G09220)"/>
    <property type="match status" value="1"/>
</dbReference>
<dbReference type="InterPro" id="IPR036188">
    <property type="entry name" value="FAD/NAD-bd_sf"/>
</dbReference>
<dbReference type="PRINTS" id="PR00368">
    <property type="entry name" value="FADPNR"/>
</dbReference>
<dbReference type="STRING" id="573321.SAMN04488505_10413"/>
<evidence type="ECO:0000256" key="1">
    <source>
        <dbReference type="ARBA" id="ARBA00023002"/>
    </source>
</evidence>
<dbReference type="Pfam" id="PF13738">
    <property type="entry name" value="Pyr_redox_3"/>
    <property type="match status" value="1"/>
</dbReference>